<name>A0A7J9KIL2_9ROSI</name>
<dbReference type="AlphaFoldDB" id="A0A7J9KIL2"/>
<comment type="caution">
    <text evidence="2">The sequence shown here is derived from an EMBL/GenBank/DDBJ whole genome shotgun (WGS) entry which is preliminary data.</text>
</comment>
<reference evidence="2 3" key="1">
    <citation type="journal article" date="2019" name="Genome Biol. Evol.">
        <title>Insights into the evolution of the New World diploid cottons (Gossypium, subgenus Houzingenia) based on genome sequencing.</title>
        <authorList>
            <person name="Grover C.E."/>
            <person name="Arick M.A. 2nd"/>
            <person name="Thrash A."/>
            <person name="Conover J.L."/>
            <person name="Sanders W.S."/>
            <person name="Peterson D.G."/>
            <person name="Frelichowski J.E."/>
            <person name="Scheffler J.A."/>
            <person name="Scheffler B.E."/>
            <person name="Wendel J.F."/>
        </authorList>
    </citation>
    <scope>NUCLEOTIDE SEQUENCE [LARGE SCALE GENOMIC DNA]</scope>
    <source>
        <strain evidence="2">6</strain>
        <tissue evidence="2">Leaf</tissue>
    </source>
</reference>
<dbReference type="Proteomes" id="UP000593575">
    <property type="component" value="Unassembled WGS sequence"/>
</dbReference>
<protein>
    <submittedName>
        <fullName evidence="2">Uncharacterized protein</fullName>
    </submittedName>
</protein>
<feature type="region of interest" description="Disordered" evidence="1">
    <location>
        <begin position="147"/>
        <end position="168"/>
    </location>
</feature>
<feature type="region of interest" description="Disordered" evidence="1">
    <location>
        <begin position="1"/>
        <end position="36"/>
    </location>
</feature>
<dbReference type="PANTHER" id="PTHR46519:SF3">
    <property type="entry name" value="RING_U-BOX SUPERFAMILY PROTEIN"/>
    <property type="match status" value="1"/>
</dbReference>
<feature type="region of interest" description="Disordered" evidence="1">
    <location>
        <begin position="55"/>
        <end position="82"/>
    </location>
</feature>
<gene>
    <name evidence="2" type="ORF">Goarm_023142</name>
</gene>
<dbReference type="PANTHER" id="PTHR46519">
    <property type="entry name" value="RING/U-BOX SUPERFAMILY PROTEIN"/>
    <property type="match status" value="1"/>
</dbReference>
<evidence type="ECO:0000313" key="3">
    <source>
        <dbReference type="Proteomes" id="UP000593575"/>
    </source>
</evidence>
<evidence type="ECO:0000256" key="1">
    <source>
        <dbReference type="SAM" id="MobiDB-lite"/>
    </source>
</evidence>
<evidence type="ECO:0000313" key="2">
    <source>
        <dbReference type="EMBL" id="MBA0846079.1"/>
    </source>
</evidence>
<feature type="compositionally biased region" description="Basic and acidic residues" evidence="1">
    <location>
        <begin position="55"/>
        <end position="71"/>
    </location>
</feature>
<dbReference type="EMBL" id="JABFAE010419980">
    <property type="protein sequence ID" value="MBA0846079.1"/>
    <property type="molecule type" value="Genomic_DNA"/>
</dbReference>
<feature type="compositionally biased region" description="Polar residues" evidence="1">
    <location>
        <begin position="72"/>
        <end position="82"/>
    </location>
</feature>
<feature type="non-terminal residue" evidence="2">
    <location>
        <position position="272"/>
    </location>
</feature>
<accession>A0A7J9KIL2</accession>
<sequence>MAIAGLHNVSVLENSFPRESQSQPSRSRRRENGSTRASSILQMWRELEDEHVLSHAQERGSKRMLQKRTDDLSMTDSDSQNGEHIVVSEDMSTSVNEFGQWSQDRFRSQSGNADSSNFNCEHSSDLGEVERERVRQIFREWMNSGGRERTSNVSRRNNSSRAQLFGETEQERIRPIRECVQMNSQRRGACIQSREEQAADAGAGIEHVLDGLEINQNEDRTEHVHRGIRKLCGRQALLDMLKKAAGERQTEVQGLLELRAVSNFVHRKRIQV</sequence>
<organism evidence="2 3">
    <name type="scientific">Gossypium armourianum</name>
    <dbReference type="NCBI Taxonomy" id="34283"/>
    <lineage>
        <taxon>Eukaryota</taxon>
        <taxon>Viridiplantae</taxon>
        <taxon>Streptophyta</taxon>
        <taxon>Embryophyta</taxon>
        <taxon>Tracheophyta</taxon>
        <taxon>Spermatophyta</taxon>
        <taxon>Magnoliopsida</taxon>
        <taxon>eudicotyledons</taxon>
        <taxon>Gunneridae</taxon>
        <taxon>Pentapetalae</taxon>
        <taxon>rosids</taxon>
        <taxon>malvids</taxon>
        <taxon>Malvales</taxon>
        <taxon>Malvaceae</taxon>
        <taxon>Malvoideae</taxon>
        <taxon>Gossypium</taxon>
    </lineage>
</organism>
<proteinExistence type="predicted"/>
<feature type="compositionally biased region" description="Low complexity" evidence="1">
    <location>
        <begin position="151"/>
        <end position="161"/>
    </location>
</feature>
<keyword evidence="3" id="KW-1185">Reference proteome</keyword>